<feature type="region of interest" description="Disordered" evidence="1">
    <location>
        <begin position="67"/>
        <end position="95"/>
    </location>
</feature>
<dbReference type="PANTHER" id="PTHR35381">
    <property type="entry name" value="EF-HAND DOMAIN-CONTAINING PROTEIN"/>
    <property type="match status" value="1"/>
</dbReference>
<evidence type="ECO:0000313" key="3">
    <source>
        <dbReference type="RefSeq" id="XP_026191307.1"/>
    </source>
</evidence>
<accession>A0A6P6RV16</accession>
<dbReference type="RefSeq" id="XP_026191307.1">
    <property type="nucleotide sequence ID" value="XM_026335522.1"/>
</dbReference>
<proteinExistence type="predicted"/>
<dbReference type="GeneID" id="34622404"/>
<organism evidence="2 3">
    <name type="scientific">Cyclospora cayetanensis</name>
    <dbReference type="NCBI Taxonomy" id="88456"/>
    <lineage>
        <taxon>Eukaryota</taxon>
        <taxon>Sar</taxon>
        <taxon>Alveolata</taxon>
        <taxon>Apicomplexa</taxon>
        <taxon>Conoidasida</taxon>
        <taxon>Coccidia</taxon>
        <taxon>Eucoccidiorida</taxon>
        <taxon>Eimeriorina</taxon>
        <taxon>Eimeriidae</taxon>
        <taxon>Cyclospora</taxon>
    </lineage>
</organism>
<feature type="compositionally biased region" description="Basic and acidic residues" evidence="1">
    <location>
        <begin position="126"/>
        <end position="139"/>
    </location>
</feature>
<gene>
    <name evidence="3" type="primary">LOC34622404</name>
</gene>
<dbReference type="AlphaFoldDB" id="A0A6P6RV16"/>
<name>A0A6P6RV16_9EIME</name>
<sequence>MLSDASEQLITLPAAHCTSAAAKEVINERGKAYAFGTLKGGVEYSELQARTAGVKCLAEELMQHHEVQPRESSVSHDECGAAEAPLRGTRKPPSACRKEAFKKNSGVSRHLQLYALAEHQQQRQQQQHEQRQHQQQKEALRECTFRPNLALTHKLKRSVEPAPPLLKHAGAFSFSEGRYALRLAPEVFGVSVEIQKGRHSRISIREGENPREAVRSFCRSYGLHAEEQQWLDSIILKEMAARNLLIFVEGDKPGDKKPQAARIKEGEIPEKQETSHNPRRNCRSDGAKEAPLPPFRVSKESSTATEMNQASAAPTRRLEPNYKGANVKRGASVDRERFQRHAPTSTADPGKRHAHVSTGGLYSSCGRECRGLVARPFYVSAAASKGAPDYDTGAPAGGDGIACAAATRK</sequence>
<dbReference type="Proteomes" id="UP000515125">
    <property type="component" value="Unplaced"/>
</dbReference>
<keyword evidence="2" id="KW-1185">Reference proteome</keyword>
<protein>
    <submittedName>
        <fullName evidence="3">Uncharacterized protein LOC34622404</fullName>
    </submittedName>
</protein>
<dbReference type="OrthoDB" id="354828at2759"/>
<feature type="compositionally biased region" description="Polar residues" evidence="1">
    <location>
        <begin position="300"/>
        <end position="312"/>
    </location>
</feature>
<evidence type="ECO:0000313" key="2">
    <source>
        <dbReference type="Proteomes" id="UP000515125"/>
    </source>
</evidence>
<dbReference type="PANTHER" id="PTHR35381:SF1">
    <property type="entry name" value="EF-HAND DOMAIN-CONTAINING PROTEIN"/>
    <property type="match status" value="1"/>
</dbReference>
<feature type="region of interest" description="Disordered" evidence="1">
    <location>
        <begin position="250"/>
        <end position="331"/>
    </location>
</feature>
<feature type="region of interest" description="Disordered" evidence="1">
    <location>
        <begin position="118"/>
        <end position="139"/>
    </location>
</feature>
<reference evidence="3" key="1">
    <citation type="submission" date="2025-08" db="UniProtKB">
        <authorList>
            <consortium name="RefSeq"/>
        </authorList>
    </citation>
    <scope>IDENTIFICATION</scope>
</reference>
<evidence type="ECO:0000256" key="1">
    <source>
        <dbReference type="SAM" id="MobiDB-lite"/>
    </source>
</evidence>
<feature type="compositionally biased region" description="Basic and acidic residues" evidence="1">
    <location>
        <begin position="67"/>
        <end position="79"/>
    </location>
</feature>
<feature type="compositionally biased region" description="Basic and acidic residues" evidence="1">
    <location>
        <begin position="250"/>
        <end position="288"/>
    </location>
</feature>